<dbReference type="PANTHER" id="PTHR19317:SF0">
    <property type="entry name" value="PRENYLATED RAB ACCEPTOR PROTEIN 1"/>
    <property type="match status" value="1"/>
</dbReference>
<protein>
    <recommendedName>
        <fullName evidence="7">PRA1 family protein</fullName>
    </recommendedName>
</protein>
<dbReference type="GO" id="GO:0016020">
    <property type="term" value="C:membrane"/>
    <property type="evidence" value="ECO:0007669"/>
    <property type="project" value="UniProtKB-SubCell"/>
</dbReference>
<gene>
    <name evidence="8" type="ORF">CHLRE_01g012500v5</name>
</gene>
<keyword evidence="7" id="KW-0813">Transport</keyword>
<dbReference type="InParanoid" id="A0A2K3E5J8"/>
<dbReference type="PANTHER" id="PTHR19317">
    <property type="entry name" value="PRENYLATED RAB ACCEPTOR 1-RELATED"/>
    <property type="match status" value="1"/>
</dbReference>
<dbReference type="GeneID" id="5715056"/>
<evidence type="ECO:0000256" key="7">
    <source>
        <dbReference type="RuleBase" id="RU363107"/>
    </source>
</evidence>
<reference evidence="8 9" key="1">
    <citation type="journal article" date="2007" name="Science">
        <title>The Chlamydomonas genome reveals the evolution of key animal and plant functions.</title>
        <authorList>
            <person name="Merchant S.S."/>
            <person name="Prochnik S.E."/>
            <person name="Vallon O."/>
            <person name="Harris E.H."/>
            <person name="Karpowicz S.J."/>
            <person name="Witman G.B."/>
            <person name="Terry A."/>
            <person name="Salamov A."/>
            <person name="Fritz-Laylin L.K."/>
            <person name="Marechal-Drouard L."/>
            <person name="Marshall W.F."/>
            <person name="Qu L.H."/>
            <person name="Nelson D.R."/>
            <person name="Sanderfoot A.A."/>
            <person name="Spalding M.H."/>
            <person name="Kapitonov V.V."/>
            <person name="Ren Q."/>
            <person name="Ferris P."/>
            <person name="Lindquist E."/>
            <person name="Shapiro H."/>
            <person name="Lucas S.M."/>
            <person name="Grimwood J."/>
            <person name="Schmutz J."/>
            <person name="Cardol P."/>
            <person name="Cerutti H."/>
            <person name="Chanfreau G."/>
            <person name="Chen C.L."/>
            <person name="Cognat V."/>
            <person name="Croft M.T."/>
            <person name="Dent R."/>
            <person name="Dutcher S."/>
            <person name="Fernandez E."/>
            <person name="Fukuzawa H."/>
            <person name="Gonzalez-Ballester D."/>
            <person name="Gonzalez-Halphen D."/>
            <person name="Hallmann A."/>
            <person name="Hanikenne M."/>
            <person name="Hippler M."/>
            <person name="Inwood W."/>
            <person name="Jabbari K."/>
            <person name="Kalanon M."/>
            <person name="Kuras R."/>
            <person name="Lefebvre P.A."/>
            <person name="Lemaire S.D."/>
            <person name="Lobanov A.V."/>
            <person name="Lohr M."/>
            <person name="Manuell A."/>
            <person name="Meier I."/>
            <person name="Mets L."/>
            <person name="Mittag M."/>
            <person name="Mittelmeier T."/>
            <person name="Moroney J.V."/>
            <person name="Moseley J."/>
            <person name="Napoli C."/>
            <person name="Nedelcu A.M."/>
            <person name="Niyogi K."/>
            <person name="Novoselov S.V."/>
            <person name="Paulsen I.T."/>
            <person name="Pazour G."/>
            <person name="Purton S."/>
            <person name="Ral J.P."/>
            <person name="Riano-Pachon D.M."/>
            <person name="Riekhof W."/>
            <person name="Rymarquis L."/>
            <person name="Schroda M."/>
            <person name="Stern D."/>
            <person name="Umen J."/>
            <person name="Willows R."/>
            <person name="Wilson N."/>
            <person name="Zimmer S.L."/>
            <person name="Allmer J."/>
            <person name="Balk J."/>
            <person name="Bisova K."/>
            <person name="Chen C.J."/>
            <person name="Elias M."/>
            <person name="Gendler K."/>
            <person name="Hauser C."/>
            <person name="Lamb M.R."/>
            <person name="Ledford H."/>
            <person name="Long J.C."/>
            <person name="Minagawa J."/>
            <person name="Page M.D."/>
            <person name="Pan J."/>
            <person name="Pootakham W."/>
            <person name="Roje S."/>
            <person name="Rose A."/>
            <person name="Stahlberg E."/>
            <person name="Terauchi A.M."/>
            <person name="Yang P."/>
            <person name="Ball S."/>
            <person name="Bowler C."/>
            <person name="Dieckmann C.L."/>
            <person name="Gladyshev V.N."/>
            <person name="Green P."/>
            <person name="Jorgensen R."/>
            <person name="Mayfield S."/>
            <person name="Mueller-Roeber B."/>
            <person name="Rajamani S."/>
            <person name="Sayre R.T."/>
            <person name="Brokstein P."/>
            <person name="Dubchak I."/>
            <person name="Goodstein D."/>
            <person name="Hornick L."/>
            <person name="Huang Y.W."/>
            <person name="Jhaveri J."/>
            <person name="Luo Y."/>
            <person name="Martinez D."/>
            <person name="Ngau W.C."/>
            <person name="Otillar B."/>
            <person name="Poliakov A."/>
            <person name="Porter A."/>
            <person name="Szajkowski L."/>
            <person name="Werner G."/>
            <person name="Zhou K."/>
            <person name="Grigoriev I.V."/>
            <person name="Rokhsar D.S."/>
            <person name="Grossman A.R."/>
        </authorList>
    </citation>
    <scope>NUCLEOTIDE SEQUENCE [LARGE SCALE GENOMIC DNA]</scope>
    <source>
        <strain evidence="9">CC-503</strain>
    </source>
</reference>
<dbReference type="FunCoup" id="A0A2K3E5J8">
    <property type="interactions" value="1594"/>
</dbReference>
<keyword evidence="4 7" id="KW-0812">Transmembrane</keyword>
<dbReference type="ExpressionAtlas" id="A0A2K3E5J8">
    <property type="expression patterns" value="baseline and differential"/>
</dbReference>
<dbReference type="Pfam" id="PF03208">
    <property type="entry name" value="PRA1"/>
    <property type="match status" value="1"/>
</dbReference>
<dbReference type="EMBL" id="CM008962">
    <property type="protein sequence ID" value="PNW88061.1"/>
    <property type="molecule type" value="Genomic_DNA"/>
</dbReference>
<dbReference type="RefSeq" id="XP_001689882.2">
    <property type="nucleotide sequence ID" value="XM_001689830.2"/>
</dbReference>
<evidence type="ECO:0000256" key="6">
    <source>
        <dbReference type="ARBA" id="ARBA00023136"/>
    </source>
</evidence>
<dbReference type="Gramene" id="PNW88061">
    <property type="protein sequence ID" value="PNW88061"/>
    <property type="gene ID" value="CHLRE_01g012500v5"/>
</dbReference>
<dbReference type="GO" id="GO:0016192">
    <property type="term" value="P:vesicle-mediated transport"/>
    <property type="evidence" value="ECO:0007669"/>
    <property type="project" value="UniProtKB-ARBA"/>
</dbReference>
<organism evidence="8 9">
    <name type="scientific">Chlamydomonas reinhardtii</name>
    <name type="common">Chlamydomonas smithii</name>
    <dbReference type="NCBI Taxonomy" id="3055"/>
    <lineage>
        <taxon>Eukaryota</taxon>
        <taxon>Viridiplantae</taxon>
        <taxon>Chlorophyta</taxon>
        <taxon>core chlorophytes</taxon>
        <taxon>Chlorophyceae</taxon>
        <taxon>CS clade</taxon>
        <taxon>Chlamydomonadales</taxon>
        <taxon>Chlamydomonadaceae</taxon>
        <taxon>Chlamydomonas</taxon>
    </lineage>
</organism>
<evidence type="ECO:0000256" key="5">
    <source>
        <dbReference type="ARBA" id="ARBA00022989"/>
    </source>
</evidence>
<keyword evidence="6 7" id="KW-0472">Membrane</keyword>
<evidence type="ECO:0000313" key="9">
    <source>
        <dbReference type="Proteomes" id="UP000006906"/>
    </source>
</evidence>
<dbReference type="STRING" id="3055.A0A2K3E5J8"/>
<proteinExistence type="inferred from homology"/>
<evidence type="ECO:0000256" key="2">
    <source>
        <dbReference type="ARBA" id="ARBA00004141"/>
    </source>
</evidence>
<name>A0A2K3E5J8_CHLRE</name>
<comment type="subcellular location">
    <subcellularLocation>
        <location evidence="2 7">Membrane</location>
        <topology evidence="2 7">Multi-pass membrane protein</topology>
    </subcellularLocation>
</comment>
<evidence type="ECO:0000313" key="8">
    <source>
        <dbReference type="EMBL" id="PNW88061.1"/>
    </source>
</evidence>
<dbReference type="KEGG" id="cre:CHLRE_01g012500v5"/>
<dbReference type="Proteomes" id="UP000006906">
    <property type="component" value="Chromosome 1"/>
</dbReference>
<comment type="similarity">
    <text evidence="3 7">Belongs to the PRA1 family.</text>
</comment>
<dbReference type="PaxDb" id="3055-EDP09620"/>
<dbReference type="OrthoDB" id="63113at2759"/>
<dbReference type="AlphaFoldDB" id="A0A2K3E5J8"/>
<dbReference type="GO" id="GO:0005794">
    <property type="term" value="C:Golgi apparatus"/>
    <property type="evidence" value="ECO:0000318"/>
    <property type="project" value="GO_Central"/>
</dbReference>
<evidence type="ECO:0000256" key="4">
    <source>
        <dbReference type="ARBA" id="ARBA00022692"/>
    </source>
</evidence>
<keyword evidence="5 7" id="KW-1133">Transmembrane helix</keyword>
<dbReference type="InterPro" id="IPR004895">
    <property type="entry name" value="Prenylated_rab_accept_PRA1"/>
</dbReference>
<evidence type="ECO:0000256" key="1">
    <source>
        <dbReference type="ARBA" id="ARBA00002501"/>
    </source>
</evidence>
<evidence type="ECO:0000256" key="3">
    <source>
        <dbReference type="ARBA" id="ARBA00006483"/>
    </source>
</evidence>
<feature type="transmembrane region" description="Helical" evidence="7">
    <location>
        <begin position="134"/>
        <end position="167"/>
    </location>
</feature>
<accession>A0A2K3E5J8</accession>
<feature type="transmembrane region" description="Helical" evidence="7">
    <location>
        <begin position="78"/>
        <end position="94"/>
    </location>
</feature>
<feature type="transmembrane region" description="Helical" evidence="7">
    <location>
        <begin position="100"/>
        <end position="122"/>
    </location>
</feature>
<keyword evidence="9" id="KW-1185">Reference proteome</keyword>
<sequence>MSAPVPPAAPTSVGSAPSPPPGVGALMLIAGRLKEYASGVARQGKPWAEVVDRNAFSKPGNLAEATSRLRKNANYFKVNYLIVMLLCTAFTFVLHPSSLLVLALLAGSWIYVFLMRTTPLVISGRTLSEREKLIGMSAISFITIFFLTSVGTVFFSALSISIALIALHGAFREPDNLFIDEGETQQGFMNIFAVPAVPATVSTAV</sequence>
<dbReference type="GO" id="GO:0005783">
    <property type="term" value="C:endoplasmic reticulum"/>
    <property type="evidence" value="ECO:0007669"/>
    <property type="project" value="UniProtKB-ARBA"/>
</dbReference>
<comment type="function">
    <text evidence="1 7">May be involved in both secretory and endocytic intracellular trafficking in the endosomal/prevacuolar compartments.</text>
</comment>